<evidence type="ECO:0000313" key="6">
    <source>
        <dbReference type="Proteomes" id="UP000000739"/>
    </source>
</evidence>
<keyword evidence="2 4" id="KW-0732">Signal</keyword>
<dbReference type="GO" id="GO:0050821">
    <property type="term" value="P:protein stabilization"/>
    <property type="evidence" value="ECO:0007669"/>
    <property type="project" value="TreeGrafter"/>
</dbReference>
<gene>
    <name evidence="5" type="ordered locus">Dalk_1788</name>
</gene>
<evidence type="ECO:0000256" key="2">
    <source>
        <dbReference type="ARBA" id="ARBA00022729"/>
    </source>
</evidence>
<dbReference type="Proteomes" id="UP000000739">
    <property type="component" value="Chromosome"/>
</dbReference>
<dbReference type="PANTHER" id="PTHR35089">
    <property type="entry name" value="CHAPERONE PROTEIN SKP"/>
    <property type="match status" value="1"/>
</dbReference>
<dbReference type="EMBL" id="CP001322">
    <property type="protein sequence ID" value="ACL03485.1"/>
    <property type="molecule type" value="Genomic_DNA"/>
</dbReference>
<dbReference type="HOGENOM" id="CLU_101388_3_2_7"/>
<accession>B8FFT0</accession>
<proteinExistence type="inferred from homology"/>
<dbReference type="PANTHER" id="PTHR35089:SF1">
    <property type="entry name" value="CHAPERONE PROTEIN SKP"/>
    <property type="match status" value="1"/>
</dbReference>
<dbReference type="eggNOG" id="COG2825">
    <property type="taxonomic scope" value="Bacteria"/>
</dbReference>
<evidence type="ECO:0000256" key="1">
    <source>
        <dbReference type="ARBA" id="ARBA00009091"/>
    </source>
</evidence>
<protein>
    <submittedName>
        <fullName evidence="5">Outer membrane chaperone Skp (OmpH)</fullName>
    </submittedName>
</protein>
<dbReference type="InterPro" id="IPR005632">
    <property type="entry name" value="Chaperone_Skp"/>
</dbReference>
<feature type="chain" id="PRO_5002869290" evidence="4">
    <location>
        <begin position="24"/>
        <end position="172"/>
    </location>
</feature>
<dbReference type="Gene3D" id="3.30.910.20">
    <property type="entry name" value="Skp domain"/>
    <property type="match status" value="1"/>
</dbReference>
<keyword evidence="6" id="KW-1185">Reference proteome</keyword>
<evidence type="ECO:0000313" key="5">
    <source>
        <dbReference type="EMBL" id="ACL03485.1"/>
    </source>
</evidence>
<sequence length="172" mass="19721">MRTKLAILSLLLVFAMGIPCALANKIGIVDVQKIMETSQMGMDYSSQLKTETEKKTADLEARQTSLNNLKQQLESQAKFLKDEVKEEKMRQLRIESGDFQVLQKKYLDELKQLEYTLTTGLHKAILDVVDEIAKKEQYTLIIERQEGGVMFNLDGMNITDQVIKEINARHKK</sequence>
<dbReference type="GO" id="GO:0005829">
    <property type="term" value="C:cytosol"/>
    <property type="evidence" value="ECO:0007669"/>
    <property type="project" value="TreeGrafter"/>
</dbReference>
<dbReference type="GO" id="GO:0051082">
    <property type="term" value="F:unfolded protein binding"/>
    <property type="evidence" value="ECO:0007669"/>
    <property type="project" value="InterPro"/>
</dbReference>
<evidence type="ECO:0000256" key="3">
    <source>
        <dbReference type="SAM" id="Coils"/>
    </source>
</evidence>
<reference evidence="5 6" key="1">
    <citation type="journal article" date="2012" name="Environ. Microbiol.">
        <title>The genome sequence of Desulfatibacillum alkenivorans AK-01: a blueprint for anaerobic alkane oxidation.</title>
        <authorList>
            <person name="Callaghan A.V."/>
            <person name="Morris B.E."/>
            <person name="Pereira I.A."/>
            <person name="McInerney M.J."/>
            <person name="Austin R.N."/>
            <person name="Groves J.T."/>
            <person name="Kukor J.J."/>
            <person name="Suflita J.M."/>
            <person name="Young L.Y."/>
            <person name="Zylstra G.J."/>
            <person name="Wawrik B."/>
        </authorList>
    </citation>
    <scope>NUCLEOTIDE SEQUENCE [LARGE SCALE GENOMIC DNA]</scope>
    <source>
        <strain evidence="5 6">AK-01</strain>
    </source>
</reference>
<evidence type="ECO:0000256" key="4">
    <source>
        <dbReference type="SAM" id="SignalP"/>
    </source>
</evidence>
<dbReference type="SMART" id="SM00935">
    <property type="entry name" value="OmpH"/>
    <property type="match status" value="1"/>
</dbReference>
<dbReference type="SUPFAM" id="SSF111384">
    <property type="entry name" value="OmpH-like"/>
    <property type="match status" value="1"/>
</dbReference>
<dbReference type="KEGG" id="dal:Dalk_1788"/>
<feature type="signal peptide" evidence="4">
    <location>
        <begin position="1"/>
        <end position="23"/>
    </location>
</feature>
<comment type="similarity">
    <text evidence="1">Belongs to the Skp family.</text>
</comment>
<dbReference type="InterPro" id="IPR024930">
    <property type="entry name" value="Skp_dom_sf"/>
</dbReference>
<organism evidence="5 6">
    <name type="scientific">Desulfatibacillum aliphaticivorans</name>
    <dbReference type="NCBI Taxonomy" id="218208"/>
    <lineage>
        <taxon>Bacteria</taxon>
        <taxon>Pseudomonadati</taxon>
        <taxon>Thermodesulfobacteriota</taxon>
        <taxon>Desulfobacteria</taxon>
        <taxon>Desulfobacterales</taxon>
        <taxon>Desulfatibacillaceae</taxon>
        <taxon>Desulfatibacillum</taxon>
    </lineage>
</organism>
<keyword evidence="3" id="KW-0175">Coiled coil</keyword>
<dbReference type="RefSeq" id="WP_012610919.1">
    <property type="nucleotide sequence ID" value="NC_011768.1"/>
</dbReference>
<feature type="coiled-coil region" evidence="3">
    <location>
        <begin position="56"/>
        <end position="90"/>
    </location>
</feature>
<dbReference type="Pfam" id="PF03938">
    <property type="entry name" value="OmpH"/>
    <property type="match status" value="1"/>
</dbReference>
<name>B8FFT0_DESAL</name>
<dbReference type="AlphaFoldDB" id="B8FFT0"/>